<feature type="binding site" evidence="8">
    <location>
        <begin position="171"/>
        <end position="172"/>
    </location>
    <ligand>
        <name>ATP</name>
        <dbReference type="ChEBI" id="CHEBI:30616"/>
    </ligand>
</feature>
<dbReference type="InterPro" id="IPR019797">
    <property type="entry name" value="Glutamate_5-kinase_CS"/>
</dbReference>
<dbReference type="PRINTS" id="PR00474">
    <property type="entry name" value="GLU5KINASE"/>
</dbReference>
<dbReference type="InterPro" id="IPR001057">
    <property type="entry name" value="Glu/AcGlu_kinase"/>
</dbReference>
<dbReference type="InterPro" id="IPR036974">
    <property type="entry name" value="PUA_sf"/>
</dbReference>
<feature type="binding site" evidence="8">
    <location>
        <position position="14"/>
    </location>
    <ligand>
        <name>ATP</name>
        <dbReference type="ChEBI" id="CHEBI:30616"/>
    </ligand>
</feature>
<evidence type="ECO:0000259" key="9">
    <source>
        <dbReference type="SMART" id="SM00359"/>
    </source>
</evidence>
<comment type="subcellular location">
    <subcellularLocation>
        <location evidence="8">Cytoplasm</location>
    </subcellularLocation>
</comment>
<dbReference type="SMART" id="SM00359">
    <property type="entry name" value="PUA"/>
    <property type="match status" value="1"/>
</dbReference>
<keyword evidence="1 8" id="KW-0963">Cytoplasm</keyword>
<dbReference type="InterPro" id="IPR001048">
    <property type="entry name" value="Asp/Glu/Uridylate_kinase"/>
</dbReference>
<keyword evidence="2 8" id="KW-0028">Amino-acid biosynthesis</keyword>
<evidence type="ECO:0000256" key="8">
    <source>
        <dbReference type="HAMAP-Rule" id="MF_00456"/>
    </source>
</evidence>
<keyword evidence="5 8" id="KW-0547">Nucleotide-binding</keyword>
<dbReference type="EMBL" id="BMKF01000001">
    <property type="protein sequence ID" value="GGB67273.1"/>
    <property type="molecule type" value="Genomic_DNA"/>
</dbReference>
<dbReference type="PANTHER" id="PTHR43654">
    <property type="entry name" value="GLUTAMATE 5-KINASE"/>
    <property type="match status" value="1"/>
</dbReference>
<name>A0ABQ1JHE5_9PROT</name>
<dbReference type="CDD" id="cd21157">
    <property type="entry name" value="PUA_G5K"/>
    <property type="match status" value="1"/>
</dbReference>
<keyword evidence="7 8" id="KW-0067">ATP-binding</keyword>
<dbReference type="HAMAP" id="MF_00456">
    <property type="entry name" value="ProB"/>
    <property type="match status" value="1"/>
</dbReference>
<organism evidence="10 11">
    <name type="scientific">Henriciella pelagia</name>
    <dbReference type="NCBI Taxonomy" id="1977912"/>
    <lineage>
        <taxon>Bacteria</taxon>
        <taxon>Pseudomonadati</taxon>
        <taxon>Pseudomonadota</taxon>
        <taxon>Alphaproteobacteria</taxon>
        <taxon>Hyphomonadales</taxon>
        <taxon>Hyphomonadaceae</taxon>
        <taxon>Henriciella</taxon>
    </lineage>
</organism>
<evidence type="ECO:0000256" key="6">
    <source>
        <dbReference type="ARBA" id="ARBA00022777"/>
    </source>
</evidence>
<dbReference type="PROSITE" id="PS00902">
    <property type="entry name" value="GLUTAMATE_5_KINASE"/>
    <property type="match status" value="1"/>
</dbReference>
<feature type="binding site" evidence="8">
    <location>
        <position position="139"/>
    </location>
    <ligand>
        <name>substrate</name>
    </ligand>
</feature>
<dbReference type="Gene3D" id="3.40.1160.10">
    <property type="entry name" value="Acetylglutamate kinase-like"/>
    <property type="match status" value="1"/>
</dbReference>
<keyword evidence="4 8" id="KW-0808">Transferase</keyword>
<dbReference type="InterPro" id="IPR036393">
    <property type="entry name" value="AceGlu_kinase-like_sf"/>
</dbReference>
<keyword evidence="3 8" id="KW-0641">Proline biosynthesis</keyword>
<dbReference type="Pfam" id="PF00696">
    <property type="entry name" value="AA_kinase"/>
    <property type="match status" value="1"/>
</dbReference>
<sequence>MRDILAKANRIVIKTGSSLIASQGEPRREWLAGLAKDIAGLKQAGKEVVLVSSGAVALGRSALGIGKPKKLEEKQAAAAFGQPRLIAAIGDAFQPHGIRVAQALLTLEDTERRRRWLNARATLDTLLAAGAVPVINENDTVATEEIRYGDNDRLAARVAQMLSADVLVLLSDIDGLYTADPRRDPAATHIPHLTELTDQHDAMAGTANEASGVGSGGMATKLAAARIAYGAGCATAITLGDRPSPLSALQSGERATWIVPPVSPATARQTWLQGHLTPEGAVLVDQGAVKALKGGSSLLAVGITGVDGRFEKGAAVAVRGPNGDTVAKGVTAYDAADILKIAGLRSEALETRLGYRGRPAVIHRDDLVLER</sequence>
<feature type="binding site" evidence="8">
    <location>
        <position position="151"/>
    </location>
    <ligand>
        <name>substrate</name>
    </ligand>
</feature>
<comment type="function">
    <text evidence="8">Catalyzes the transfer of a phosphate group to glutamate to form L-glutamate 5-phosphate.</text>
</comment>
<evidence type="ECO:0000256" key="2">
    <source>
        <dbReference type="ARBA" id="ARBA00022605"/>
    </source>
</evidence>
<dbReference type="PANTHER" id="PTHR43654:SF1">
    <property type="entry name" value="ISOPENTENYL PHOSPHATE KINASE"/>
    <property type="match status" value="1"/>
</dbReference>
<keyword evidence="11" id="KW-1185">Reference proteome</keyword>
<dbReference type="Pfam" id="PF01472">
    <property type="entry name" value="PUA"/>
    <property type="match status" value="1"/>
</dbReference>
<comment type="caution">
    <text evidence="10">The sequence shown here is derived from an EMBL/GenBank/DDBJ whole genome shotgun (WGS) entry which is preliminary data.</text>
</comment>
<comment type="catalytic activity">
    <reaction evidence="8">
        <text>L-glutamate + ATP = L-glutamyl 5-phosphate + ADP</text>
        <dbReference type="Rhea" id="RHEA:14877"/>
        <dbReference type="ChEBI" id="CHEBI:29985"/>
        <dbReference type="ChEBI" id="CHEBI:30616"/>
        <dbReference type="ChEBI" id="CHEBI:58274"/>
        <dbReference type="ChEBI" id="CHEBI:456216"/>
        <dbReference type="EC" id="2.7.2.11"/>
    </reaction>
</comment>
<dbReference type="InterPro" id="IPR011529">
    <property type="entry name" value="Glu_5kinase"/>
</dbReference>
<comment type="similarity">
    <text evidence="8">Belongs to the glutamate 5-kinase family.</text>
</comment>
<dbReference type="Proteomes" id="UP000628854">
    <property type="component" value="Unassembled WGS sequence"/>
</dbReference>
<dbReference type="Gene3D" id="2.30.130.10">
    <property type="entry name" value="PUA domain"/>
    <property type="match status" value="1"/>
</dbReference>
<dbReference type="PROSITE" id="PS50890">
    <property type="entry name" value="PUA"/>
    <property type="match status" value="1"/>
</dbReference>
<dbReference type="CDD" id="cd04242">
    <property type="entry name" value="AAK_G5K_ProB"/>
    <property type="match status" value="1"/>
</dbReference>
<keyword evidence="6 8" id="KW-0418">Kinase</keyword>
<dbReference type="InterPro" id="IPR005715">
    <property type="entry name" value="Glu_5kinase/COase_Synthase"/>
</dbReference>
<reference evidence="11" key="1">
    <citation type="journal article" date="2019" name="Int. J. Syst. Evol. Microbiol.">
        <title>The Global Catalogue of Microorganisms (GCM) 10K type strain sequencing project: providing services to taxonomists for standard genome sequencing and annotation.</title>
        <authorList>
            <consortium name="The Broad Institute Genomics Platform"/>
            <consortium name="The Broad Institute Genome Sequencing Center for Infectious Disease"/>
            <person name="Wu L."/>
            <person name="Ma J."/>
        </authorList>
    </citation>
    <scope>NUCLEOTIDE SEQUENCE [LARGE SCALE GENOMIC DNA]</scope>
    <source>
        <strain evidence="11">CGMCC 1.15928</strain>
    </source>
</reference>
<evidence type="ECO:0000256" key="5">
    <source>
        <dbReference type="ARBA" id="ARBA00022741"/>
    </source>
</evidence>
<dbReference type="PIRSF" id="PIRSF000729">
    <property type="entry name" value="GK"/>
    <property type="match status" value="1"/>
</dbReference>
<evidence type="ECO:0000256" key="7">
    <source>
        <dbReference type="ARBA" id="ARBA00022840"/>
    </source>
</evidence>
<dbReference type="InterPro" id="IPR041739">
    <property type="entry name" value="G5K_ProB"/>
</dbReference>
<comment type="pathway">
    <text evidence="8">Amino-acid biosynthesis; L-proline biosynthesis; L-glutamate 5-semialdehyde from L-glutamate: step 1/2.</text>
</comment>
<evidence type="ECO:0000256" key="4">
    <source>
        <dbReference type="ARBA" id="ARBA00022679"/>
    </source>
</evidence>
<dbReference type="SUPFAM" id="SSF88697">
    <property type="entry name" value="PUA domain-like"/>
    <property type="match status" value="1"/>
</dbReference>
<evidence type="ECO:0000256" key="1">
    <source>
        <dbReference type="ARBA" id="ARBA00022490"/>
    </source>
</evidence>
<dbReference type="RefSeq" id="WP_084394697.1">
    <property type="nucleotide sequence ID" value="NZ_BMKF01000001.1"/>
</dbReference>
<dbReference type="InterPro" id="IPR002478">
    <property type="entry name" value="PUA"/>
</dbReference>
<feature type="domain" description="PUA" evidence="9">
    <location>
        <begin position="280"/>
        <end position="362"/>
    </location>
</feature>
<dbReference type="SUPFAM" id="SSF53633">
    <property type="entry name" value="Carbamate kinase-like"/>
    <property type="match status" value="1"/>
</dbReference>
<evidence type="ECO:0000313" key="11">
    <source>
        <dbReference type="Proteomes" id="UP000628854"/>
    </source>
</evidence>
<accession>A0ABQ1JHE5</accession>
<feature type="binding site" evidence="8">
    <location>
        <begin position="215"/>
        <end position="221"/>
    </location>
    <ligand>
        <name>ATP</name>
        <dbReference type="ChEBI" id="CHEBI:30616"/>
    </ligand>
</feature>
<gene>
    <name evidence="8 10" type="primary">proB</name>
    <name evidence="10" type="ORF">GCM10011503_15090</name>
</gene>
<dbReference type="EC" id="2.7.2.11" evidence="8"/>
<dbReference type="NCBIfam" id="TIGR01027">
    <property type="entry name" value="proB"/>
    <property type="match status" value="1"/>
</dbReference>
<evidence type="ECO:0000256" key="3">
    <source>
        <dbReference type="ARBA" id="ARBA00022650"/>
    </source>
</evidence>
<proteinExistence type="inferred from homology"/>
<dbReference type="InterPro" id="IPR015947">
    <property type="entry name" value="PUA-like_sf"/>
</dbReference>
<evidence type="ECO:0000313" key="10">
    <source>
        <dbReference type="EMBL" id="GGB67273.1"/>
    </source>
</evidence>
<feature type="binding site" evidence="8">
    <location>
        <position position="53"/>
    </location>
    <ligand>
        <name>substrate</name>
    </ligand>
</feature>
<protein>
    <recommendedName>
        <fullName evidence="8">Glutamate 5-kinase</fullName>
        <ecNumber evidence="8">2.7.2.11</ecNumber>
    </recommendedName>
    <alternativeName>
        <fullName evidence="8">Gamma-glutamyl kinase</fullName>
        <shortName evidence="8">GK</shortName>
    </alternativeName>
</protein>